<dbReference type="EMBL" id="CM037616">
    <property type="protein sequence ID" value="KAH7992366.1"/>
    <property type="molecule type" value="Genomic_DNA"/>
</dbReference>
<evidence type="ECO:0000313" key="1">
    <source>
        <dbReference type="EMBL" id="KAH7992366.1"/>
    </source>
</evidence>
<protein>
    <submittedName>
        <fullName evidence="1">Uncharacterized protein</fullName>
    </submittedName>
</protein>
<comment type="caution">
    <text evidence="1">The sequence shown here is derived from an EMBL/GenBank/DDBJ whole genome shotgun (WGS) entry which is preliminary data.</text>
</comment>
<keyword evidence="2" id="KW-1185">Reference proteome</keyword>
<proteinExistence type="predicted"/>
<accession>A0ACB8EJJ3</accession>
<organism evidence="1 2">
    <name type="scientific">Sphaerodactylus townsendi</name>
    <dbReference type="NCBI Taxonomy" id="933632"/>
    <lineage>
        <taxon>Eukaryota</taxon>
        <taxon>Metazoa</taxon>
        <taxon>Chordata</taxon>
        <taxon>Craniata</taxon>
        <taxon>Vertebrata</taxon>
        <taxon>Euteleostomi</taxon>
        <taxon>Lepidosauria</taxon>
        <taxon>Squamata</taxon>
        <taxon>Bifurcata</taxon>
        <taxon>Gekkota</taxon>
        <taxon>Sphaerodactylidae</taxon>
        <taxon>Sphaerodactylus</taxon>
    </lineage>
</organism>
<dbReference type="Proteomes" id="UP000827872">
    <property type="component" value="Linkage Group LG03"/>
</dbReference>
<evidence type="ECO:0000313" key="2">
    <source>
        <dbReference type="Proteomes" id="UP000827872"/>
    </source>
</evidence>
<gene>
    <name evidence="1" type="ORF">K3G42_021822</name>
</gene>
<reference evidence="1" key="1">
    <citation type="submission" date="2021-08" db="EMBL/GenBank/DDBJ databases">
        <title>The first chromosome-level gecko genome reveals the dynamic sex chromosomes of Neotropical dwarf geckos (Sphaerodactylidae: Sphaerodactylus).</title>
        <authorList>
            <person name="Pinto B.J."/>
            <person name="Keating S.E."/>
            <person name="Gamble T."/>
        </authorList>
    </citation>
    <scope>NUCLEOTIDE SEQUENCE</scope>
    <source>
        <strain evidence="1">TG3544</strain>
    </source>
</reference>
<sequence>MTEGVIHIAGSSSEGDASEGSSWARRRRQLQRKRRRRCLQAASSEMPGPYDIIMSVVRTDNRMSSLDWISVEQNHCSKRKMVMILK</sequence>
<name>A0ACB8EJJ3_9SAUR</name>